<dbReference type="EMBL" id="LSLI01000214">
    <property type="protein sequence ID" value="KXS30529.1"/>
    <property type="molecule type" value="Genomic_DNA"/>
</dbReference>
<dbReference type="AlphaFoldDB" id="A0A139BNJ4"/>
<proteinExistence type="predicted"/>
<sequence>MKTVNAIAMSDRSPERTLARGGFHVRSLSASKQREQVLSYHVVTFPKVYEGSFVARKQLDMAKNMDFFKQHTHTVDLYHAELGELGQGTLSFGSGNWAQVTFKGAWPSKKFVDGKTWHVVKARTSDGHSFSLFECKVNGFVLYADYVIDGDVDAAEFKRIDIRYSEISEWFLHGHRIDGIVGEKLTWTEQPKQFSVNVRSGREQFTVRSEYVGGFRKQGEDHVLNEHIEFIFERTNGKFSLRDLKSKSLELSSLLSILIAYPISIICVDIMADDGCLYPAYFPTFNKVERDFSDNGFWIKCFVQKRAIEERWQTIFENYYKSIYREVTWVRLAGMQRYEGFWEYKVLAYVSLLDQYVTQRAKGVKRLPATGLNPKKQSAFKIAIAQLSHPLVEDQRDELIDIVGRLFSGERKMSFLTKYQQALANTDHDIVRIINLSDDDFTLIKDVRDAIAHGDDPGLQQSDFGKAIVIVSRIALLLTYWAFLDFGLTTADFLKCLTTTHSRLRLNSQPDAIHLARVTKTAEFFNVSRAKFQALSKLKG</sequence>
<dbReference type="InterPro" id="IPR041223">
    <property type="entry name" value="ApeA_NTD"/>
</dbReference>
<protein>
    <submittedName>
        <fullName evidence="3">Uncharacterized protein</fullName>
    </submittedName>
</protein>
<reference evidence="3 4" key="1">
    <citation type="submission" date="2016-02" db="EMBL/GenBank/DDBJ databases">
        <authorList>
            <person name="Wen L."/>
            <person name="He K."/>
            <person name="Yang H."/>
        </authorList>
    </citation>
    <scope>NUCLEOTIDE SEQUENCE [LARGE SCALE GENOMIC DNA]</scope>
    <source>
        <strain evidence="3">ShG14-8</strain>
    </source>
</reference>
<gene>
    <name evidence="3" type="ORF">AWT59_3346</name>
</gene>
<dbReference type="Pfam" id="PF18739">
    <property type="entry name" value="HEPN_Apea"/>
    <property type="match status" value="1"/>
</dbReference>
<accession>A0A139BNJ4</accession>
<name>A0A139BNJ4_9PROT</name>
<dbReference type="Proteomes" id="UP000070578">
    <property type="component" value="Unassembled WGS sequence"/>
</dbReference>
<comment type="caution">
    <text evidence="3">The sequence shown here is derived from an EMBL/GenBank/DDBJ whole genome shotgun (WGS) entry which is preliminary data.</text>
</comment>
<reference evidence="3 4" key="2">
    <citation type="submission" date="2016-03" db="EMBL/GenBank/DDBJ databases">
        <title>New uncultured bacterium of the family Gallionellaceae from acid mine drainage: description and reconstruction of genome based on metagenomic analysis of microbial community.</title>
        <authorList>
            <person name="Kadnikov V."/>
            <person name="Ivasenko D."/>
            <person name="Beletsky A."/>
            <person name="Mardanov A."/>
            <person name="Danilova E."/>
            <person name="Pimenov N."/>
            <person name="Karnachuk O."/>
            <person name="Ravin N."/>
        </authorList>
    </citation>
    <scope>NUCLEOTIDE SEQUENCE [LARGE SCALE GENOMIC DNA]</scope>
    <source>
        <strain evidence="3">ShG14-8</strain>
    </source>
</reference>
<evidence type="ECO:0000259" key="1">
    <source>
        <dbReference type="Pfam" id="PF18739"/>
    </source>
</evidence>
<feature type="domain" description="ApeA N-terminal" evidence="2">
    <location>
        <begin position="88"/>
        <end position="319"/>
    </location>
</feature>
<feature type="non-terminal residue" evidence="3">
    <location>
        <position position="540"/>
    </location>
</feature>
<feature type="domain" description="Apea-like HEPN" evidence="1">
    <location>
        <begin position="377"/>
        <end position="490"/>
    </location>
</feature>
<evidence type="ECO:0000259" key="2">
    <source>
        <dbReference type="Pfam" id="PF18862"/>
    </source>
</evidence>
<dbReference type="PATRIC" id="fig|1796491.3.peg.3677"/>
<evidence type="ECO:0000313" key="4">
    <source>
        <dbReference type="Proteomes" id="UP000070578"/>
    </source>
</evidence>
<dbReference type="Pfam" id="PF18862">
    <property type="entry name" value="ApeA_NTD1"/>
    <property type="match status" value="1"/>
</dbReference>
<organism evidence="3 4">
    <name type="scientific">Candidatus Gallionella acididurans</name>
    <dbReference type="NCBI Taxonomy" id="1796491"/>
    <lineage>
        <taxon>Bacteria</taxon>
        <taxon>Pseudomonadati</taxon>
        <taxon>Pseudomonadota</taxon>
        <taxon>Betaproteobacteria</taxon>
        <taxon>Nitrosomonadales</taxon>
        <taxon>Gallionellaceae</taxon>
        <taxon>Gallionella</taxon>
    </lineage>
</organism>
<evidence type="ECO:0000313" key="3">
    <source>
        <dbReference type="EMBL" id="KXS30529.1"/>
    </source>
</evidence>
<dbReference type="InterPro" id="IPR041229">
    <property type="entry name" value="HEPN_Apea"/>
</dbReference>